<evidence type="ECO:0000313" key="3">
    <source>
        <dbReference type="Proteomes" id="UP001565368"/>
    </source>
</evidence>
<accession>A0ABR3Q5D9</accession>
<dbReference type="RefSeq" id="XP_069209832.1">
    <property type="nucleotide sequence ID" value="XM_069352414.1"/>
</dbReference>
<sequence length="184" mass="19890">MLTKSILLALLASVVAAAPAAEVNDSTTAQDNRVEVTQKIEVPEGFTPPWETSDLSAGDGETSELDARQSYHPAMIIRCYAGKSCQGDLIKTSGDQWYIQPGTSYALPFSAPAYQDVSCRLDTWDDWRGKIYVAIDLQDGKGPFNSPAISGENYSPGSGQYCVDVYGHSAGRADIGMWAVATRW</sequence>
<dbReference type="Proteomes" id="UP001565368">
    <property type="component" value="Unassembled WGS sequence"/>
</dbReference>
<evidence type="ECO:0000256" key="1">
    <source>
        <dbReference type="SAM" id="SignalP"/>
    </source>
</evidence>
<name>A0ABR3Q5D9_9TREE</name>
<feature type="signal peptide" evidence="1">
    <location>
        <begin position="1"/>
        <end position="17"/>
    </location>
</feature>
<evidence type="ECO:0008006" key="4">
    <source>
        <dbReference type="Google" id="ProtNLM"/>
    </source>
</evidence>
<organism evidence="2 3">
    <name type="scientific">Vanrija albida</name>
    <dbReference type="NCBI Taxonomy" id="181172"/>
    <lineage>
        <taxon>Eukaryota</taxon>
        <taxon>Fungi</taxon>
        <taxon>Dikarya</taxon>
        <taxon>Basidiomycota</taxon>
        <taxon>Agaricomycotina</taxon>
        <taxon>Tremellomycetes</taxon>
        <taxon>Trichosporonales</taxon>
        <taxon>Trichosporonaceae</taxon>
        <taxon>Vanrija</taxon>
    </lineage>
</organism>
<reference evidence="2 3" key="1">
    <citation type="submission" date="2023-08" db="EMBL/GenBank/DDBJ databases">
        <title>Annotated Genome Sequence of Vanrija albida AlHP1.</title>
        <authorList>
            <person name="Herzog R."/>
        </authorList>
    </citation>
    <scope>NUCLEOTIDE SEQUENCE [LARGE SCALE GENOMIC DNA]</scope>
    <source>
        <strain evidence="2 3">AlHP1</strain>
    </source>
</reference>
<gene>
    <name evidence="2" type="ORF">Q8F55_003887</name>
</gene>
<proteinExistence type="predicted"/>
<dbReference type="EMBL" id="JBBXJM010000003">
    <property type="protein sequence ID" value="KAL1409888.1"/>
    <property type="molecule type" value="Genomic_DNA"/>
</dbReference>
<comment type="caution">
    <text evidence="2">The sequence shown here is derived from an EMBL/GenBank/DDBJ whole genome shotgun (WGS) entry which is preliminary data.</text>
</comment>
<evidence type="ECO:0000313" key="2">
    <source>
        <dbReference type="EMBL" id="KAL1409888.1"/>
    </source>
</evidence>
<keyword evidence="1" id="KW-0732">Signal</keyword>
<feature type="chain" id="PRO_5046972266" description="Secreted protein" evidence="1">
    <location>
        <begin position="18"/>
        <end position="184"/>
    </location>
</feature>
<keyword evidence="3" id="KW-1185">Reference proteome</keyword>
<protein>
    <recommendedName>
        <fullName evidence="4">Secreted protein</fullName>
    </recommendedName>
</protein>
<dbReference type="GeneID" id="95984930"/>